<evidence type="ECO:0000313" key="3">
    <source>
        <dbReference type="Proteomes" id="UP001501920"/>
    </source>
</evidence>
<feature type="compositionally biased region" description="Basic and acidic residues" evidence="1">
    <location>
        <begin position="1"/>
        <end position="13"/>
    </location>
</feature>
<sequence>MRGLRVESTREPHFSAPSQSVDPAEVRAKFRNTRLNAHSFSTITCRVGQAHSRADTPHQSSGEREGEAENACVYIQQAFRKGNNARRCRKKSLNRTFLPEIQHCPCMRDELM</sequence>
<reference evidence="2" key="2">
    <citation type="submission" date="2025-08" db="UniProtKB">
        <authorList>
            <consortium name="Ensembl"/>
        </authorList>
    </citation>
    <scope>IDENTIFICATION</scope>
</reference>
<accession>A0A3B4CAB3</accession>
<keyword evidence="3" id="KW-1185">Reference proteome</keyword>
<reference evidence="2" key="3">
    <citation type="submission" date="2025-09" db="UniProtKB">
        <authorList>
            <consortium name="Ensembl"/>
        </authorList>
    </citation>
    <scope>IDENTIFICATION</scope>
</reference>
<feature type="compositionally biased region" description="Basic and acidic residues" evidence="1">
    <location>
        <begin position="52"/>
        <end position="67"/>
    </location>
</feature>
<dbReference type="Proteomes" id="UP001501920">
    <property type="component" value="Chromosome 11"/>
</dbReference>
<feature type="region of interest" description="Disordered" evidence="1">
    <location>
        <begin position="48"/>
        <end position="67"/>
    </location>
</feature>
<feature type="region of interest" description="Disordered" evidence="1">
    <location>
        <begin position="1"/>
        <end position="22"/>
    </location>
</feature>
<organism evidence="2 3">
    <name type="scientific">Pygocentrus nattereri</name>
    <name type="common">Red-bellied piranha</name>
    <dbReference type="NCBI Taxonomy" id="42514"/>
    <lineage>
        <taxon>Eukaryota</taxon>
        <taxon>Metazoa</taxon>
        <taxon>Chordata</taxon>
        <taxon>Craniata</taxon>
        <taxon>Vertebrata</taxon>
        <taxon>Euteleostomi</taxon>
        <taxon>Actinopterygii</taxon>
        <taxon>Neopterygii</taxon>
        <taxon>Teleostei</taxon>
        <taxon>Ostariophysi</taxon>
        <taxon>Characiformes</taxon>
        <taxon>Characoidei</taxon>
        <taxon>Pygocentrus</taxon>
    </lineage>
</organism>
<dbReference type="AlphaFoldDB" id="A0A3B4CAB3"/>
<name>A0A3B4CAB3_PYGNA</name>
<dbReference type="Ensembl" id="ENSPNAT00000000570.2">
    <property type="protein sequence ID" value="ENSPNAP00000008190.1"/>
    <property type="gene ID" value="ENSPNAG00000013801.2"/>
</dbReference>
<evidence type="ECO:0000313" key="2">
    <source>
        <dbReference type="Ensembl" id="ENSPNAP00000008190.1"/>
    </source>
</evidence>
<reference evidence="2 3" key="1">
    <citation type="submission" date="2020-10" db="EMBL/GenBank/DDBJ databases">
        <title>Pygocentrus nattereri (red-bellied piranha) genome, fPygNat1, primary haplotype.</title>
        <authorList>
            <person name="Myers G."/>
            <person name="Meyer A."/>
            <person name="Karagic N."/>
            <person name="Pippel M."/>
            <person name="Winkler S."/>
            <person name="Tracey A."/>
            <person name="Wood J."/>
            <person name="Formenti G."/>
            <person name="Howe K."/>
            <person name="Fedrigo O."/>
            <person name="Jarvis E.D."/>
        </authorList>
    </citation>
    <scope>NUCLEOTIDE SEQUENCE [LARGE SCALE GENOMIC DNA]</scope>
</reference>
<evidence type="ECO:0000256" key="1">
    <source>
        <dbReference type="SAM" id="MobiDB-lite"/>
    </source>
</evidence>
<proteinExistence type="predicted"/>
<protein>
    <submittedName>
        <fullName evidence="2">Uncharacterized protein</fullName>
    </submittedName>
</protein>